<dbReference type="RefSeq" id="WP_004729935.1">
    <property type="nucleotide sequence ID" value="NZ_CABIYT010000009.1"/>
</dbReference>
<sequence>MPLNSLKATGSGRFFHINHLYNNDTQKKIKIMDVGAVLIQLKPLHMQQVHDWQRTLKARQDEVIETLKAEQIHVESWFYLQLHGQDFLIAYMRANNIQKAQNIAKFSTFPIDQVHKQLKASWQAVYSAELLLDATAI</sequence>
<organism evidence="2 3">
    <name type="scientific">Acinetobacter lwoffii</name>
    <dbReference type="NCBI Taxonomy" id="28090"/>
    <lineage>
        <taxon>Bacteria</taxon>
        <taxon>Pseudomonadati</taxon>
        <taxon>Pseudomonadota</taxon>
        <taxon>Gammaproteobacteria</taxon>
        <taxon>Moraxellales</taxon>
        <taxon>Moraxellaceae</taxon>
        <taxon>Acinetobacter</taxon>
    </lineage>
</organism>
<evidence type="ECO:0000313" key="3">
    <source>
        <dbReference type="Proteomes" id="UP000509126"/>
    </source>
</evidence>
<dbReference type="Proteomes" id="UP000509126">
    <property type="component" value="Chromosome"/>
</dbReference>
<accession>A0A2K8US90</accession>
<dbReference type="Pfam" id="PF19673">
    <property type="entry name" value="DUF6176"/>
    <property type="match status" value="1"/>
</dbReference>
<reference evidence="1" key="2">
    <citation type="submission" date="2023-07" db="EMBL/GenBank/DDBJ databases">
        <title>Dynamics of blaOXA-23 gene transmission in Acinetobacter spp. from contaminated veterinary surfaces.</title>
        <authorList>
            <person name="Moreira Da Silva J."/>
            <person name="Menezes J."/>
            <person name="Fernandes L."/>
            <person name="Marques C."/>
            <person name="Amaral A."/>
            <person name="Timofte D."/>
            <person name="Pomba C."/>
        </authorList>
    </citation>
    <scope>NUCLEOTIDE SEQUENCE</scope>
    <source>
        <strain evidence="1">CMVB11Z4A1</strain>
    </source>
</reference>
<dbReference type="AlphaFoldDB" id="A0A2K8US90"/>
<evidence type="ECO:0000313" key="1">
    <source>
        <dbReference type="EMBL" id="MDP1449400.1"/>
    </source>
</evidence>
<dbReference type="EMBL" id="JAUUUS010000349">
    <property type="protein sequence ID" value="MDP1449400.1"/>
    <property type="molecule type" value="Genomic_DNA"/>
</dbReference>
<reference evidence="2 3" key="1">
    <citation type="submission" date="2019-11" db="EMBL/GenBank/DDBJ databases">
        <title>FDA dAtabase for Regulatory Grade micrObial Sequences (FDA-ARGOS): Supporting development and validation of Infectious Disease Dx tests.</title>
        <authorList>
            <person name="Patel R."/>
            <person name="Rucinski S."/>
            <person name="Tallon L."/>
            <person name="Sadzewicz L."/>
            <person name="Vavikolanu K."/>
            <person name="Mehta A."/>
            <person name="Aluvathingal J."/>
            <person name="Nadendla S."/>
            <person name="Nandy P."/>
            <person name="Geyer C."/>
            <person name="Yan Y."/>
            <person name="Sichtig H."/>
        </authorList>
    </citation>
    <scope>NUCLEOTIDE SEQUENCE [LARGE SCALE GENOMIC DNA]</scope>
    <source>
        <strain evidence="2 3">FDAARGOS_557</strain>
    </source>
</reference>
<protein>
    <submittedName>
        <fullName evidence="1">DUF6176 family protein</fullName>
    </submittedName>
</protein>
<dbReference type="InterPro" id="IPR046174">
    <property type="entry name" value="DUF6176"/>
</dbReference>
<dbReference type="EMBL" id="CP054803">
    <property type="protein sequence ID" value="QKU21983.1"/>
    <property type="molecule type" value="Genomic_DNA"/>
</dbReference>
<dbReference type="STRING" id="28090.GCA_002119785_03097"/>
<dbReference type="Proteomes" id="UP001242129">
    <property type="component" value="Unassembled WGS sequence"/>
</dbReference>
<name>A0A2K8US90_ACILW</name>
<gene>
    <name evidence="2" type="ORF">FOB19_11605</name>
    <name evidence="1" type="ORF">Q8G51_16900</name>
</gene>
<evidence type="ECO:0000313" key="2">
    <source>
        <dbReference type="EMBL" id="QKU21983.1"/>
    </source>
</evidence>
<proteinExistence type="predicted"/>